<dbReference type="InterPro" id="IPR013320">
    <property type="entry name" value="ConA-like_dom_sf"/>
</dbReference>
<dbReference type="SMART" id="SM00504">
    <property type="entry name" value="Ubox"/>
    <property type="match status" value="1"/>
</dbReference>
<evidence type="ECO:0000259" key="7">
    <source>
        <dbReference type="PROSITE" id="PS50089"/>
    </source>
</evidence>
<dbReference type="Gene3D" id="2.60.120.920">
    <property type="match status" value="3"/>
</dbReference>
<evidence type="ECO:0000256" key="6">
    <source>
        <dbReference type="SAM" id="MobiDB-lite"/>
    </source>
</evidence>
<dbReference type="PRINTS" id="PR01407">
    <property type="entry name" value="BUTYPHLNCDUF"/>
</dbReference>
<evidence type="ECO:0000256" key="1">
    <source>
        <dbReference type="ARBA" id="ARBA00022723"/>
    </source>
</evidence>
<dbReference type="GO" id="GO:0016567">
    <property type="term" value="P:protein ubiquitination"/>
    <property type="evidence" value="ECO:0007669"/>
    <property type="project" value="InterPro"/>
</dbReference>
<dbReference type="SMART" id="SM00589">
    <property type="entry name" value="PRY"/>
    <property type="match status" value="3"/>
</dbReference>
<evidence type="ECO:0000313" key="10">
    <source>
        <dbReference type="Proteomes" id="UP001187343"/>
    </source>
</evidence>
<dbReference type="EMBL" id="JAUYZG010000016">
    <property type="protein sequence ID" value="KAK2886137.1"/>
    <property type="molecule type" value="Genomic_DNA"/>
</dbReference>
<evidence type="ECO:0000256" key="4">
    <source>
        <dbReference type="PROSITE-ProRule" id="PRU00175"/>
    </source>
</evidence>
<feature type="domain" description="B30.2/SPRY" evidence="8">
    <location>
        <begin position="437"/>
        <end position="621"/>
    </location>
</feature>
<dbReference type="SUPFAM" id="SSF57850">
    <property type="entry name" value="RING/U-box"/>
    <property type="match status" value="1"/>
</dbReference>
<dbReference type="Pfam" id="PF13445">
    <property type="entry name" value="zf-RING_UBOX"/>
    <property type="match status" value="1"/>
</dbReference>
<evidence type="ECO:0000313" key="9">
    <source>
        <dbReference type="EMBL" id="KAK2886137.1"/>
    </source>
</evidence>
<dbReference type="InterPro" id="IPR013083">
    <property type="entry name" value="Znf_RING/FYVE/PHD"/>
</dbReference>
<evidence type="ECO:0008006" key="11">
    <source>
        <dbReference type="Google" id="ProtNLM"/>
    </source>
</evidence>
<dbReference type="InterPro" id="IPR001870">
    <property type="entry name" value="B30.2/SPRY"/>
</dbReference>
<dbReference type="InterPro" id="IPR027370">
    <property type="entry name" value="Znf-RING_euk"/>
</dbReference>
<feature type="coiled-coil region" evidence="5">
    <location>
        <begin position="160"/>
        <end position="198"/>
    </location>
</feature>
<feature type="domain" description="RING-type" evidence="7">
    <location>
        <begin position="14"/>
        <end position="54"/>
    </location>
</feature>
<evidence type="ECO:0000256" key="2">
    <source>
        <dbReference type="ARBA" id="ARBA00022771"/>
    </source>
</evidence>
<dbReference type="InterPro" id="IPR003613">
    <property type="entry name" value="Ubox_domain"/>
</dbReference>
<dbReference type="InterPro" id="IPR006574">
    <property type="entry name" value="PRY"/>
</dbReference>
<dbReference type="Gene3D" id="3.30.40.10">
    <property type="entry name" value="Zinc/RING finger domain, C3HC4 (zinc finger)"/>
    <property type="match status" value="1"/>
</dbReference>
<feature type="region of interest" description="Disordered" evidence="6">
    <location>
        <begin position="598"/>
        <end position="645"/>
    </location>
</feature>
<dbReference type="SMART" id="SM00184">
    <property type="entry name" value="RING"/>
    <property type="match status" value="1"/>
</dbReference>
<comment type="caution">
    <text evidence="9">The sequence shown here is derived from an EMBL/GenBank/DDBJ whole genome shotgun (WGS) entry which is preliminary data.</text>
</comment>
<feature type="region of interest" description="Disordered" evidence="6">
    <location>
        <begin position="658"/>
        <end position="779"/>
    </location>
</feature>
<dbReference type="GO" id="GO:0005737">
    <property type="term" value="C:cytoplasm"/>
    <property type="evidence" value="ECO:0007669"/>
    <property type="project" value="UniProtKB-ARBA"/>
</dbReference>
<evidence type="ECO:0000256" key="3">
    <source>
        <dbReference type="ARBA" id="ARBA00022833"/>
    </source>
</evidence>
<dbReference type="InterPro" id="IPR003879">
    <property type="entry name" value="Butyrophylin_SPRY"/>
</dbReference>
<dbReference type="InterPro" id="IPR043136">
    <property type="entry name" value="B30.2/SPRY_sf"/>
</dbReference>
<feature type="coiled-coil region" evidence="5">
    <location>
        <begin position="348"/>
        <end position="386"/>
    </location>
</feature>
<dbReference type="InterPro" id="IPR058030">
    <property type="entry name" value="TRIM8/14/16/25/29/45/65_CC"/>
</dbReference>
<dbReference type="SUPFAM" id="SSF49899">
    <property type="entry name" value="Concanavalin A-like lectins/glucanases"/>
    <property type="match status" value="3"/>
</dbReference>
<keyword evidence="3" id="KW-0862">Zinc</keyword>
<keyword evidence="1" id="KW-0479">Metal-binding</keyword>
<protein>
    <recommendedName>
        <fullName evidence="11">RING-type domain-containing protein</fullName>
    </recommendedName>
</protein>
<dbReference type="PROSITE" id="PS50089">
    <property type="entry name" value="ZF_RING_2"/>
    <property type="match status" value="1"/>
</dbReference>
<keyword evidence="5" id="KW-0175">Coiled coil</keyword>
<keyword evidence="2 4" id="KW-0863">Zinc-finger</keyword>
<dbReference type="CDD" id="cd22249">
    <property type="entry name" value="UDM1_RNF168_RNF169-like"/>
    <property type="match status" value="2"/>
</dbReference>
<dbReference type="GO" id="GO:0004842">
    <property type="term" value="F:ubiquitin-protein transferase activity"/>
    <property type="evidence" value="ECO:0007669"/>
    <property type="project" value="InterPro"/>
</dbReference>
<sequence length="779" mass="86116">MSSSSGPLNEELQCSICLDVFTDPVTTPCGHNFCRTCLNQCWTNTQTCFCPLCKETFSRRPNLKINTTLKEVVQHFKETPRDHRTHNTVPIEEESQQKKNQLVPTQTDMQQMIKNRMKKIREIQHSIQLKRRNTEKEKSASVKLFTDLIRSFERCQSELLKMMEEQQKAAEKQAEDLIKELQQEITDLKRRNTELEQLSHTDDHLHLIQMFSSLYSHQHTKNWTAVSIDSDVNVFALHGALSQLKTTHETLNEQLCQTGLKWARKYAVDVTLDPDTANPYLILSDDGKRLVQTQPDMQQMIQNRMEKIQEIQHSVEMRKRNTDKEKSASVELFTDLTRSFERSHSQLLKIMEEQQKAAEKQAEDLIKELQQEITDLKRRNTELEQLSHTDDHLHLIQIFSSLHRHPHKNWTEISIDSDVNVLPMNKALTLVKKTYRTLNKKLGETVLKCVLTFAVDVTLDPDTVHPYLILSDDGKQVSNGENPMRFDVGLCVLAKEGFSSGRFYYEVQIVSSLHSRPHKNWAEISINSDMYVLPMNRALTLVKKTHETLNKKLSQTVLKCVQKFAVDVTLDPDKAHPYLILSDDGKQPAAPGLAHVKPAAPGTDQAMPAAPGPAHIKPAAPGPAHVKPAAPEPAHVKPAAPGPAHVKPDAPGMIQAKPAAPGPAHIKPAAPGMVQAKPAAPGPAHVKPAVPGMIQAKPAAPGPAHVKPAAPEPAHVKPAAPGPAHVKPAAPGPAHIKPASPGPAHVKPAAPGMVQAKPAAPGPAHVKPAASGTVQASAC</sequence>
<dbReference type="PROSITE" id="PS50188">
    <property type="entry name" value="B302_SPRY"/>
    <property type="match status" value="1"/>
</dbReference>
<accession>A0AA88PJ04</accession>
<dbReference type="InterPro" id="IPR051051">
    <property type="entry name" value="E3_ubiq-ligase_TRIM/RNF"/>
</dbReference>
<dbReference type="PANTHER" id="PTHR25465">
    <property type="entry name" value="B-BOX DOMAIN CONTAINING"/>
    <property type="match status" value="1"/>
</dbReference>
<dbReference type="PROSITE" id="PS00518">
    <property type="entry name" value="ZF_RING_1"/>
    <property type="match status" value="1"/>
</dbReference>
<organism evidence="9 10">
    <name type="scientific">Cirrhinus molitorella</name>
    <name type="common">mud carp</name>
    <dbReference type="NCBI Taxonomy" id="172907"/>
    <lineage>
        <taxon>Eukaryota</taxon>
        <taxon>Metazoa</taxon>
        <taxon>Chordata</taxon>
        <taxon>Craniata</taxon>
        <taxon>Vertebrata</taxon>
        <taxon>Euteleostomi</taxon>
        <taxon>Actinopterygii</taxon>
        <taxon>Neopterygii</taxon>
        <taxon>Teleostei</taxon>
        <taxon>Ostariophysi</taxon>
        <taxon>Cypriniformes</taxon>
        <taxon>Cyprinidae</taxon>
        <taxon>Labeoninae</taxon>
        <taxon>Labeonini</taxon>
        <taxon>Cirrhinus</taxon>
    </lineage>
</organism>
<evidence type="ECO:0000259" key="8">
    <source>
        <dbReference type="PROSITE" id="PS50188"/>
    </source>
</evidence>
<gene>
    <name evidence="9" type="ORF">Q8A67_016974</name>
</gene>
<keyword evidence="10" id="KW-1185">Reference proteome</keyword>
<name>A0AA88PJ04_9TELE</name>
<dbReference type="AlphaFoldDB" id="A0AA88PJ04"/>
<dbReference type="PANTHER" id="PTHR25465:SF32">
    <property type="entry name" value="BLOODTHIRSTY-RELATED GENE FAMILY, MEMBER 16 ISOFORM X1-RELATED"/>
    <property type="match status" value="1"/>
</dbReference>
<reference evidence="9" key="1">
    <citation type="submission" date="2023-08" db="EMBL/GenBank/DDBJ databases">
        <title>Chromosome-level Genome Assembly of mud carp (Cirrhinus molitorella).</title>
        <authorList>
            <person name="Liu H."/>
        </authorList>
    </citation>
    <scope>NUCLEOTIDE SEQUENCE</scope>
    <source>
        <strain evidence="9">Prfri</strain>
        <tissue evidence="9">Muscle</tissue>
    </source>
</reference>
<dbReference type="Pfam" id="PF25600">
    <property type="entry name" value="TRIM_CC"/>
    <property type="match status" value="2"/>
</dbReference>
<dbReference type="Pfam" id="PF13765">
    <property type="entry name" value="PRY"/>
    <property type="match status" value="2"/>
</dbReference>
<proteinExistence type="predicted"/>
<dbReference type="GO" id="GO:0008270">
    <property type="term" value="F:zinc ion binding"/>
    <property type="evidence" value="ECO:0007669"/>
    <property type="project" value="UniProtKB-KW"/>
</dbReference>
<evidence type="ECO:0000256" key="5">
    <source>
        <dbReference type="SAM" id="Coils"/>
    </source>
</evidence>
<dbReference type="InterPro" id="IPR001841">
    <property type="entry name" value="Znf_RING"/>
</dbReference>
<dbReference type="Proteomes" id="UP001187343">
    <property type="component" value="Unassembled WGS sequence"/>
</dbReference>
<dbReference type="InterPro" id="IPR017907">
    <property type="entry name" value="Znf_RING_CS"/>
</dbReference>